<accession>A0A9R1XBL0</accession>
<proteinExistence type="predicted"/>
<sequence>MENIERSKRSATLIREKTKEKLAAMHVDFDNHNRAIREYQPKFASYCGVTARSRISILKESWDKVPKLELHDLWLDIKNYWNIPNDAPKKETLKEKRKKGKETVKKNKNPAHLGPLGYRGNKARWDKDIELRAKIKKHHISSEQARDFIYARSKRTPSGDYIVAPKSEQLADEFVSVLFSSSIYTIYLIFNLIKSFCLHVQISKDKLGVDLIAEVLGKEHPGRTRAVGYNVTLKESRINQRNWKQQELPDLEDLLTRLEERLFNKLFEKLYDKLMTDMVPDMITKVVDTVGDMVDSVVATSISLGMMQHDDTRRNEVIKVRSPKLKKPSVGSTMMDALDNIKAPIECQLLLPSDTEASYSCRRESLPIRDWDVTWDTAQRASCEGICTKDL</sequence>
<protein>
    <submittedName>
        <fullName evidence="2">Uncharacterized protein</fullName>
    </submittedName>
</protein>
<comment type="caution">
    <text evidence="2">The sequence shown here is derived from an EMBL/GenBank/DDBJ whole genome shotgun (WGS) entry which is preliminary data.</text>
</comment>
<dbReference type="Proteomes" id="UP000235145">
    <property type="component" value="Unassembled WGS sequence"/>
</dbReference>
<evidence type="ECO:0000313" key="2">
    <source>
        <dbReference type="EMBL" id="KAJ0206661.1"/>
    </source>
</evidence>
<keyword evidence="3" id="KW-1185">Reference proteome</keyword>
<evidence type="ECO:0000256" key="1">
    <source>
        <dbReference type="SAM" id="MobiDB-lite"/>
    </source>
</evidence>
<evidence type="ECO:0000313" key="3">
    <source>
        <dbReference type="Proteomes" id="UP000235145"/>
    </source>
</evidence>
<feature type="region of interest" description="Disordered" evidence="1">
    <location>
        <begin position="90"/>
        <end position="113"/>
    </location>
</feature>
<dbReference type="EMBL" id="NBSK02000005">
    <property type="protein sequence ID" value="KAJ0206661.1"/>
    <property type="molecule type" value="Genomic_DNA"/>
</dbReference>
<organism evidence="2 3">
    <name type="scientific">Lactuca sativa</name>
    <name type="common">Garden lettuce</name>
    <dbReference type="NCBI Taxonomy" id="4236"/>
    <lineage>
        <taxon>Eukaryota</taxon>
        <taxon>Viridiplantae</taxon>
        <taxon>Streptophyta</taxon>
        <taxon>Embryophyta</taxon>
        <taxon>Tracheophyta</taxon>
        <taxon>Spermatophyta</taxon>
        <taxon>Magnoliopsida</taxon>
        <taxon>eudicotyledons</taxon>
        <taxon>Gunneridae</taxon>
        <taxon>Pentapetalae</taxon>
        <taxon>asterids</taxon>
        <taxon>campanulids</taxon>
        <taxon>Asterales</taxon>
        <taxon>Asteraceae</taxon>
        <taxon>Cichorioideae</taxon>
        <taxon>Cichorieae</taxon>
        <taxon>Lactucinae</taxon>
        <taxon>Lactuca</taxon>
    </lineage>
</organism>
<gene>
    <name evidence="2" type="ORF">LSAT_V11C500276210</name>
</gene>
<dbReference type="PANTHER" id="PTHR33018">
    <property type="entry name" value="OS10G0338966 PROTEIN-RELATED"/>
    <property type="match status" value="1"/>
</dbReference>
<name>A0A9R1XBL0_LACSA</name>
<dbReference type="AlphaFoldDB" id="A0A9R1XBL0"/>
<reference evidence="2 3" key="1">
    <citation type="journal article" date="2017" name="Nat. Commun.">
        <title>Genome assembly with in vitro proximity ligation data and whole-genome triplication in lettuce.</title>
        <authorList>
            <person name="Reyes-Chin-Wo S."/>
            <person name="Wang Z."/>
            <person name="Yang X."/>
            <person name="Kozik A."/>
            <person name="Arikit S."/>
            <person name="Song C."/>
            <person name="Xia L."/>
            <person name="Froenicke L."/>
            <person name="Lavelle D.O."/>
            <person name="Truco M.J."/>
            <person name="Xia R."/>
            <person name="Zhu S."/>
            <person name="Xu C."/>
            <person name="Xu H."/>
            <person name="Xu X."/>
            <person name="Cox K."/>
            <person name="Korf I."/>
            <person name="Meyers B.C."/>
            <person name="Michelmore R.W."/>
        </authorList>
    </citation>
    <scope>NUCLEOTIDE SEQUENCE [LARGE SCALE GENOMIC DNA]</scope>
    <source>
        <strain evidence="3">cv. Salinas</strain>
        <tissue evidence="2">Seedlings</tissue>
    </source>
</reference>
<dbReference type="PANTHER" id="PTHR33018:SF37">
    <property type="entry name" value="TRANSPOSASE TNP1_EN_SPM-LIKE DOMAIN-CONTAINING PROTEIN"/>
    <property type="match status" value="1"/>
</dbReference>